<protein>
    <recommendedName>
        <fullName evidence="1">Semialdehyde dehydrogenase NAD-binding domain-containing protein</fullName>
    </recommendedName>
</protein>
<evidence type="ECO:0000259" key="1">
    <source>
        <dbReference type="SMART" id="SM00859"/>
    </source>
</evidence>
<dbReference type="GO" id="GO:0051287">
    <property type="term" value="F:NAD binding"/>
    <property type="evidence" value="ECO:0007669"/>
    <property type="project" value="InterPro"/>
</dbReference>
<dbReference type="Pfam" id="PF13460">
    <property type="entry name" value="NAD_binding_10"/>
    <property type="match status" value="1"/>
</dbReference>
<organism evidence="2 3">
    <name type="scientific">Rhodococcus erythropolis</name>
    <name type="common">Arthrobacter picolinophilus</name>
    <dbReference type="NCBI Taxonomy" id="1833"/>
    <lineage>
        <taxon>Bacteria</taxon>
        <taxon>Bacillati</taxon>
        <taxon>Actinomycetota</taxon>
        <taxon>Actinomycetes</taxon>
        <taxon>Mycobacteriales</taxon>
        <taxon>Nocardiaceae</taxon>
        <taxon>Rhodococcus</taxon>
        <taxon>Rhodococcus erythropolis group</taxon>
    </lineage>
</organism>
<name>A0A0C2WI75_RHOER</name>
<dbReference type="GO" id="GO:0004074">
    <property type="term" value="F:biliverdin reductase [NAD(P)H] activity"/>
    <property type="evidence" value="ECO:0007669"/>
    <property type="project" value="TreeGrafter"/>
</dbReference>
<evidence type="ECO:0000313" key="3">
    <source>
        <dbReference type="Proteomes" id="UP000325576"/>
    </source>
</evidence>
<accession>A0A0C2WI75</accession>
<comment type="caution">
    <text evidence="2">The sequence shown here is derived from an EMBL/GenBank/DDBJ whole genome shotgun (WGS) entry which is preliminary data.</text>
</comment>
<dbReference type="EMBL" id="MRBO01000731">
    <property type="protein sequence ID" value="KAB2582127.1"/>
    <property type="molecule type" value="Genomic_DNA"/>
</dbReference>
<dbReference type="GO" id="GO:0042602">
    <property type="term" value="F:riboflavin reductase (NADPH) activity"/>
    <property type="evidence" value="ECO:0007669"/>
    <property type="project" value="TreeGrafter"/>
</dbReference>
<dbReference type="PANTHER" id="PTHR43355">
    <property type="entry name" value="FLAVIN REDUCTASE (NADPH)"/>
    <property type="match status" value="1"/>
</dbReference>
<dbReference type="CDD" id="cd05244">
    <property type="entry name" value="BVR-B_like_SDR_a"/>
    <property type="match status" value="1"/>
</dbReference>
<dbReference type="SUPFAM" id="SSF51735">
    <property type="entry name" value="NAD(P)-binding Rossmann-fold domains"/>
    <property type="match status" value="1"/>
</dbReference>
<gene>
    <name evidence="2" type="ORF">BS297_27320</name>
</gene>
<dbReference type="InterPro" id="IPR036291">
    <property type="entry name" value="NAD(P)-bd_dom_sf"/>
</dbReference>
<dbReference type="InterPro" id="IPR016040">
    <property type="entry name" value="NAD(P)-bd_dom"/>
</dbReference>
<dbReference type="AlphaFoldDB" id="A0A0C2WI75"/>
<dbReference type="InterPro" id="IPR000534">
    <property type="entry name" value="Semialdehyde_DH_NAD-bd"/>
</dbReference>
<dbReference type="InterPro" id="IPR051606">
    <property type="entry name" value="Polyketide_Oxido-like"/>
</dbReference>
<dbReference type="Proteomes" id="UP000325576">
    <property type="component" value="Unassembled WGS sequence"/>
</dbReference>
<dbReference type="PANTHER" id="PTHR43355:SF2">
    <property type="entry name" value="FLAVIN REDUCTASE (NADPH)"/>
    <property type="match status" value="1"/>
</dbReference>
<feature type="domain" description="Semialdehyde dehydrogenase NAD-binding" evidence="1">
    <location>
        <begin position="2"/>
        <end position="104"/>
    </location>
</feature>
<dbReference type="Gene3D" id="3.40.50.720">
    <property type="entry name" value="NAD(P)-binding Rossmann-like Domain"/>
    <property type="match status" value="1"/>
</dbReference>
<dbReference type="GO" id="GO:0016620">
    <property type="term" value="F:oxidoreductase activity, acting on the aldehyde or oxo group of donors, NAD or NADP as acceptor"/>
    <property type="evidence" value="ECO:0007669"/>
    <property type="project" value="InterPro"/>
</dbReference>
<evidence type="ECO:0000313" key="2">
    <source>
        <dbReference type="EMBL" id="KAB2582127.1"/>
    </source>
</evidence>
<dbReference type="SMART" id="SM00859">
    <property type="entry name" value="Semialdhyde_dh"/>
    <property type="match status" value="1"/>
</dbReference>
<proteinExistence type="predicted"/>
<sequence>MKIAVFGATGPTGRQFINTALERGHSITALARDGKRIQDIAGIHVIEGDALNPEDVDAAIVGQDAVFCSLGLSAAGSRSEVVNVCTTAIEYILSANARHNIERFVVMSTHGVGDSHDNSPYVTRLWDIMGERLIDKERMEDVLTQSQLPWTVVRAPRITDDPPTTNYRVGHLIDIPVGGSISRTNLTEFVLDELTFPQYSHELLSVAN</sequence>
<reference evidence="2 3" key="1">
    <citation type="journal article" date="2017" name="Poromechanics V (2013)">
        <title>Genomic Characterization of the Arsenic-Tolerant Actinobacterium, &lt;i&gt;Rhodococcus erythropolis&lt;/i&gt; S43.</title>
        <authorList>
            <person name="Retamal-Morales G."/>
            <person name="Mehnert M."/>
            <person name="Schwabe R."/>
            <person name="Tischler D."/>
            <person name="Schloemann M."/>
            <person name="Levican G.J."/>
        </authorList>
    </citation>
    <scope>NUCLEOTIDE SEQUENCE [LARGE SCALE GENOMIC DNA]</scope>
    <source>
        <strain evidence="2 3">S43</strain>
    </source>
</reference>